<comment type="caution">
    <text evidence="1">The sequence shown here is derived from an EMBL/GenBank/DDBJ whole genome shotgun (WGS) entry which is preliminary data.</text>
</comment>
<name>A0AAD4F203_9PEZI</name>
<dbReference type="EMBL" id="JAHCVI010000001">
    <property type="protein sequence ID" value="KAG7291505.1"/>
    <property type="molecule type" value="Genomic_DNA"/>
</dbReference>
<evidence type="ECO:0000313" key="2">
    <source>
        <dbReference type="Proteomes" id="UP001197093"/>
    </source>
</evidence>
<dbReference type="AlphaFoldDB" id="A0AAD4F203"/>
<sequence length="125" mass="13311">MVVAVTPSPSPTTTLAPSLVSAYGLVNLQPRQTNIFDYDAGCLNVNAGLQCTSILNGCYDNLLQATNYEQIYTSCFCNYGIPYLDCFYSKVATGTCASYYFGTGSTSLSGRKTGAVQKTILLTPG</sequence>
<proteinExistence type="predicted"/>
<reference evidence="1" key="1">
    <citation type="submission" date="2023-02" db="EMBL/GenBank/DDBJ databases">
        <authorList>
            <person name="Palmer J.M."/>
        </authorList>
    </citation>
    <scope>NUCLEOTIDE SEQUENCE</scope>
    <source>
        <strain evidence="1">FW57</strain>
    </source>
</reference>
<dbReference type="Proteomes" id="UP001197093">
    <property type="component" value="Unassembled WGS sequence"/>
</dbReference>
<gene>
    <name evidence="1" type="ORF">NEMBOFW57_001524</name>
</gene>
<keyword evidence="2" id="KW-1185">Reference proteome</keyword>
<accession>A0AAD4F203</accession>
<protein>
    <submittedName>
        <fullName evidence="1">Uncharacterized protein</fullName>
    </submittedName>
</protein>
<organism evidence="1 2">
    <name type="scientific">Staphylotrichum longicolle</name>
    <dbReference type="NCBI Taxonomy" id="669026"/>
    <lineage>
        <taxon>Eukaryota</taxon>
        <taxon>Fungi</taxon>
        <taxon>Dikarya</taxon>
        <taxon>Ascomycota</taxon>
        <taxon>Pezizomycotina</taxon>
        <taxon>Sordariomycetes</taxon>
        <taxon>Sordariomycetidae</taxon>
        <taxon>Sordariales</taxon>
        <taxon>Chaetomiaceae</taxon>
        <taxon>Staphylotrichum</taxon>
    </lineage>
</organism>
<evidence type="ECO:0000313" key="1">
    <source>
        <dbReference type="EMBL" id="KAG7291505.1"/>
    </source>
</evidence>